<evidence type="ECO:0000313" key="1">
    <source>
        <dbReference type="EMBL" id="AGE82138.1"/>
    </source>
</evidence>
<dbReference type="EMBL" id="KC148187">
    <property type="protein sequence ID" value="AGE82494.1"/>
    <property type="molecule type" value="Genomic_DNA"/>
</dbReference>
<sequence length="38" mass="4148">MKGVTLAREAKRFYPTPKVSLKTGYSENSLEPTDAGGF</sequence>
<evidence type="ECO:0000313" key="5">
    <source>
        <dbReference type="EMBL" id="GBH20318.1"/>
    </source>
</evidence>
<evidence type="ECO:0000313" key="6">
    <source>
        <dbReference type="Proteomes" id="UP000248291"/>
    </source>
</evidence>
<dbReference type="EMBL" id="KC148184">
    <property type="protein sequence ID" value="AGE82138.1"/>
    <property type="molecule type" value="Genomic_DNA"/>
</dbReference>
<proteinExistence type="predicted"/>
<protein>
    <submittedName>
        <fullName evidence="4">Uncharacterized protein</fullName>
    </submittedName>
</protein>
<reference evidence="4" key="1">
    <citation type="submission" date="2012-11" db="EMBL/GenBank/DDBJ databases">
        <authorList>
            <person name="Butler M."/>
            <person name="Stockwell P."/>
            <person name="Black M."/>
            <person name="Day R."/>
            <person name="Zhao Z."/>
            <person name="Huang L."/>
            <person name="Lamont I."/>
            <person name="Poulter R."/>
        </authorList>
    </citation>
    <scope>NUCLEOTIDE SEQUENCE</scope>
    <source>
        <strain evidence="1">ICMP18708</strain>
        <strain evidence="2">ICMP18744</strain>
        <strain evidence="4">ICMP19455</strain>
        <strain evidence="3">M228</strain>
    </source>
</reference>
<evidence type="ECO:0000313" key="2">
    <source>
        <dbReference type="EMBL" id="AGE82368.1"/>
    </source>
</evidence>
<name>M1JAE8_PSESF</name>
<dbReference type="AlphaFoldDB" id="M1JAE8"/>
<dbReference type="Proteomes" id="UP000248291">
    <property type="component" value="Unassembled WGS sequence"/>
</dbReference>
<gene>
    <name evidence="5" type="ORF">KPSA3_06344</name>
</gene>
<reference evidence="5 6" key="3">
    <citation type="submission" date="2018-04" db="EMBL/GenBank/DDBJ databases">
        <title>Draft genome sequence of Pseudomonas syringae pv. actinidiae biovar 3 strains isolated from kiwifruit in Kagawa prefecture.</title>
        <authorList>
            <person name="Tabuchi M."/>
            <person name="Saito M."/>
            <person name="Fujiwara S."/>
            <person name="Sasa N."/>
            <person name="Akimitsu K."/>
            <person name="Gomi K."/>
            <person name="Konishi-Sugita S."/>
            <person name="Hamano K."/>
            <person name="Kataoka I."/>
        </authorList>
    </citation>
    <scope>NUCLEOTIDE SEQUENCE [LARGE SCALE GENOMIC DNA]</scope>
    <source>
        <strain evidence="5 6">MAFF212211</strain>
    </source>
</reference>
<reference evidence="4" key="2">
    <citation type="journal article" date="2013" name="PLoS ONE">
        <title>Pseudomonas syringae pv. actinidiae from Recent Outbreaks of Kiwifruit Bacterial Canker Belong to Different Clones that Originated in China.</title>
        <authorList>
            <person name="Butler M.I."/>
            <person name="Stockwell P.A."/>
            <person name="Black M.A."/>
            <person name="Day R.C."/>
            <person name="Lamont I.L."/>
            <person name="Poulter R.T.M."/>
        </authorList>
    </citation>
    <scope>NUCLEOTIDE SEQUENCE</scope>
    <source>
        <strain evidence="1">ICMP18708</strain>
        <strain evidence="2">ICMP18744</strain>
        <strain evidence="4">ICMP19455</strain>
        <strain evidence="3">M228</strain>
    </source>
</reference>
<accession>M1JAE8</accession>
<dbReference type="EMBL" id="BGKA01000257">
    <property type="protein sequence ID" value="GBH20318.1"/>
    <property type="molecule type" value="Genomic_DNA"/>
</dbReference>
<evidence type="ECO:0000313" key="4">
    <source>
        <dbReference type="EMBL" id="AGE82628.1"/>
    </source>
</evidence>
<evidence type="ECO:0000313" key="3">
    <source>
        <dbReference type="EMBL" id="AGE82494.1"/>
    </source>
</evidence>
<dbReference type="EMBL" id="KC148188">
    <property type="protein sequence ID" value="AGE82628.1"/>
    <property type="molecule type" value="Genomic_DNA"/>
</dbReference>
<organism evidence="4">
    <name type="scientific">Pseudomonas syringae pv. actinidiae</name>
    <dbReference type="NCBI Taxonomy" id="103796"/>
    <lineage>
        <taxon>Bacteria</taxon>
        <taxon>Pseudomonadati</taxon>
        <taxon>Pseudomonadota</taxon>
        <taxon>Gammaproteobacteria</taxon>
        <taxon>Pseudomonadales</taxon>
        <taxon>Pseudomonadaceae</taxon>
        <taxon>Pseudomonas</taxon>
        <taxon>Pseudomonas syringae</taxon>
    </lineage>
</organism>
<dbReference type="EMBL" id="KC148186">
    <property type="protein sequence ID" value="AGE82368.1"/>
    <property type="molecule type" value="Genomic_DNA"/>
</dbReference>